<evidence type="ECO:0000313" key="8">
    <source>
        <dbReference type="EMBL" id="KAL1501559.1"/>
    </source>
</evidence>
<name>A0ABD1ES03_HYPHA</name>
<dbReference type="AlphaFoldDB" id="A0ABD1ES03"/>
<dbReference type="GO" id="GO:0005634">
    <property type="term" value="C:nucleus"/>
    <property type="evidence" value="ECO:0007669"/>
    <property type="project" value="UniProtKB-ARBA"/>
</dbReference>
<comment type="catalytic activity">
    <reaction evidence="1 5">
        <text>[protein]-peptidylproline (omega=180) = [protein]-peptidylproline (omega=0)</text>
        <dbReference type="Rhea" id="RHEA:16237"/>
        <dbReference type="Rhea" id="RHEA-COMP:10747"/>
        <dbReference type="Rhea" id="RHEA-COMP:10748"/>
        <dbReference type="ChEBI" id="CHEBI:83833"/>
        <dbReference type="ChEBI" id="CHEBI:83834"/>
        <dbReference type="EC" id="5.2.1.8"/>
    </reaction>
</comment>
<evidence type="ECO:0000256" key="6">
    <source>
        <dbReference type="SAM" id="MobiDB-lite"/>
    </source>
</evidence>
<dbReference type="Gene3D" id="2.60.120.340">
    <property type="entry name" value="Nucleoplasmin core domain"/>
    <property type="match status" value="1"/>
</dbReference>
<dbReference type="InterPro" id="IPR041232">
    <property type="entry name" value="NPL"/>
</dbReference>
<protein>
    <recommendedName>
        <fullName evidence="2 5">peptidylprolyl isomerase</fullName>
        <ecNumber evidence="2 5">5.2.1.8</ecNumber>
    </recommendedName>
</protein>
<dbReference type="FunFam" id="3.10.50.40:FF:000006">
    <property type="entry name" value="Peptidyl-prolyl cis-trans isomerase"/>
    <property type="match status" value="1"/>
</dbReference>
<keyword evidence="3 5" id="KW-0697">Rotamase</keyword>
<dbReference type="Proteomes" id="UP001566132">
    <property type="component" value="Unassembled WGS sequence"/>
</dbReference>
<dbReference type="Pfam" id="PF00254">
    <property type="entry name" value="FKBP_C"/>
    <property type="match status" value="1"/>
</dbReference>
<gene>
    <name evidence="8" type="ORF">ABEB36_006860</name>
</gene>
<feature type="domain" description="PPIase FKBP-type" evidence="7">
    <location>
        <begin position="261"/>
        <end position="349"/>
    </location>
</feature>
<dbReference type="GO" id="GO:0003755">
    <property type="term" value="F:peptidyl-prolyl cis-trans isomerase activity"/>
    <property type="evidence" value="ECO:0007669"/>
    <property type="project" value="UniProtKB-KW"/>
</dbReference>
<dbReference type="Gene3D" id="3.10.50.40">
    <property type="match status" value="1"/>
</dbReference>
<evidence type="ECO:0000313" key="9">
    <source>
        <dbReference type="Proteomes" id="UP001566132"/>
    </source>
</evidence>
<dbReference type="InterPro" id="IPR001179">
    <property type="entry name" value="PPIase_FKBP_dom"/>
</dbReference>
<dbReference type="InterPro" id="IPR046357">
    <property type="entry name" value="PPIase_dom_sf"/>
</dbReference>
<comment type="caution">
    <text evidence="8">The sequence shown here is derived from an EMBL/GenBank/DDBJ whole genome shotgun (WGS) entry which is preliminary data.</text>
</comment>
<dbReference type="Pfam" id="PF17800">
    <property type="entry name" value="NPL"/>
    <property type="match status" value="1"/>
</dbReference>
<feature type="compositionally biased region" description="Basic and acidic residues" evidence="6">
    <location>
        <begin position="220"/>
        <end position="234"/>
    </location>
</feature>
<keyword evidence="4 5" id="KW-0413">Isomerase</keyword>
<keyword evidence="9" id="KW-1185">Reference proteome</keyword>
<evidence type="ECO:0000259" key="7">
    <source>
        <dbReference type="PROSITE" id="PS50059"/>
    </source>
</evidence>
<evidence type="ECO:0000256" key="2">
    <source>
        <dbReference type="ARBA" id="ARBA00013194"/>
    </source>
</evidence>
<evidence type="ECO:0000256" key="3">
    <source>
        <dbReference type="ARBA" id="ARBA00023110"/>
    </source>
</evidence>
<dbReference type="EC" id="5.2.1.8" evidence="2 5"/>
<dbReference type="PANTHER" id="PTHR43811:SF19">
    <property type="entry name" value="39 KDA FK506-BINDING NUCLEAR PROTEIN"/>
    <property type="match status" value="1"/>
</dbReference>
<proteinExistence type="predicted"/>
<feature type="region of interest" description="Disordered" evidence="6">
    <location>
        <begin position="104"/>
        <end position="235"/>
    </location>
</feature>
<evidence type="ECO:0000256" key="5">
    <source>
        <dbReference type="PROSITE-ProRule" id="PRU00277"/>
    </source>
</evidence>
<sequence length="349" mass="39043">MFWGLIMEPDRRYSQQVKKSFHISMAALDLETADDQPAQVMCGYDGRNYLLCTLKAPNLVQCRLDLEFLAGSEVSFVLNGKGVIHLTGYLTDVDNEDGLTLEDLEEQSEEEEEEEEAAVEEEIVETKSKKKRKKQKQTAEIPSKKSKLSNGQPKEQQVEETIEEEEDDSDYVFEETSGTDEADIDSEDESTDDVEEEIEEEEIEQVVISSKKEKEKKKKNGDIEQNVKKEEPQSKTKKQVLKGGVIIEDLVVGNGPPAKPGRFVTVYYEGRLDKNNKMFDSTVKGPGFKFRLGVGEVIKGWDIGVAGMKVGGKRKIICPPSTAYGPKGAPPSIPPNSTLIFIVTLRKIK</sequence>
<dbReference type="PROSITE" id="PS50059">
    <property type="entry name" value="FKBP_PPIASE"/>
    <property type="match status" value="1"/>
</dbReference>
<accession>A0ABD1ES03</accession>
<dbReference type="PIRSF" id="PIRSF001473">
    <property type="entry name" value="FK506-bp_FPR3"/>
    <property type="match status" value="1"/>
</dbReference>
<reference evidence="8 9" key="1">
    <citation type="submission" date="2024-05" db="EMBL/GenBank/DDBJ databases">
        <title>Genetic variation in Jamaican populations of the coffee berry borer (Hypothenemus hampei).</title>
        <authorList>
            <person name="Errbii M."/>
            <person name="Myrie A."/>
        </authorList>
    </citation>
    <scope>NUCLEOTIDE SEQUENCE [LARGE SCALE GENOMIC DNA]</scope>
    <source>
        <strain evidence="8">JA-Hopewell-2020-01-JO</strain>
        <tissue evidence="8">Whole body</tissue>
    </source>
</reference>
<feature type="compositionally biased region" description="Acidic residues" evidence="6">
    <location>
        <begin position="158"/>
        <end position="204"/>
    </location>
</feature>
<evidence type="ECO:0000256" key="1">
    <source>
        <dbReference type="ARBA" id="ARBA00000971"/>
    </source>
</evidence>
<evidence type="ECO:0000256" key="4">
    <source>
        <dbReference type="ARBA" id="ARBA00023235"/>
    </source>
</evidence>
<dbReference type="PANTHER" id="PTHR43811">
    <property type="entry name" value="FKBP-TYPE PEPTIDYL-PROLYL CIS-TRANS ISOMERASE FKPA"/>
    <property type="match status" value="1"/>
</dbReference>
<dbReference type="EMBL" id="JBDJPC010000005">
    <property type="protein sequence ID" value="KAL1501559.1"/>
    <property type="molecule type" value="Genomic_DNA"/>
</dbReference>
<dbReference type="InterPro" id="IPR023566">
    <property type="entry name" value="PPIase_Fpr3/Fpr4-like"/>
</dbReference>
<organism evidence="8 9">
    <name type="scientific">Hypothenemus hampei</name>
    <name type="common">Coffee berry borer</name>
    <dbReference type="NCBI Taxonomy" id="57062"/>
    <lineage>
        <taxon>Eukaryota</taxon>
        <taxon>Metazoa</taxon>
        <taxon>Ecdysozoa</taxon>
        <taxon>Arthropoda</taxon>
        <taxon>Hexapoda</taxon>
        <taxon>Insecta</taxon>
        <taxon>Pterygota</taxon>
        <taxon>Neoptera</taxon>
        <taxon>Endopterygota</taxon>
        <taxon>Coleoptera</taxon>
        <taxon>Polyphaga</taxon>
        <taxon>Cucujiformia</taxon>
        <taxon>Curculionidae</taxon>
        <taxon>Scolytinae</taxon>
        <taxon>Hypothenemus</taxon>
    </lineage>
</organism>
<dbReference type="SUPFAM" id="SSF54534">
    <property type="entry name" value="FKBP-like"/>
    <property type="match status" value="1"/>
</dbReference>
<feature type="compositionally biased region" description="Acidic residues" evidence="6">
    <location>
        <begin position="104"/>
        <end position="123"/>
    </location>
</feature>